<comment type="caution">
    <text evidence="1">The sequence shown here is derived from an EMBL/GenBank/DDBJ whole genome shotgun (WGS) entry which is preliminary data.</text>
</comment>
<dbReference type="RefSeq" id="WP_344172884.1">
    <property type="nucleotide sequence ID" value="NZ_BAAANC010000001.1"/>
</dbReference>
<name>A0ABN2AL71_9ACTN</name>
<dbReference type="NCBIfam" id="NF047509">
    <property type="entry name" value="Rv3131_FMN_oxido"/>
    <property type="match status" value="1"/>
</dbReference>
<dbReference type="EMBL" id="BAAANC010000001">
    <property type="protein sequence ID" value="GAA1521372.1"/>
    <property type="molecule type" value="Genomic_DNA"/>
</dbReference>
<dbReference type="Proteomes" id="UP001500363">
    <property type="component" value="Unassembled WGS sequence"/>
</dbReference>
<evidence type="ECO:0000313" key="1">
    <source>
        <dbReference type="EMBL" id="GAA1521372.1"/>
    </source>
</evidence>
<evidence type="ECO:0000313" key="2">
    <source>
        <dbReference type="Proteomes" id="UP001500363"/>
    </source>
</evidence>
<dbReference type="Gene3D" id="3.40.109.10">
    <property type="entry name" value="NADH Oxidase"/>
    <property type="match status" value="2"/>
</dbReference>
<dbReference type="InterPro" id="IPR000415">
    <property type="entry name" value="Nitroreductase-like"/>
</dbReference>
<sequence>MTPGPQALTDDEVGILLAAATHAPSMHNTQPWRFEVNGSTVDVLLDAERALPAEDPAERMIRIGLGAAAFNVRVAAAVLGHDTTYATGPDPSRPDIAARMFLAERRPTTATALSSLYGELLRRHTYRGPMTEHDLSPHVRDRLDDAAHSEGGELHWLDHAQCVLLGGILRKADQLDLADEGRVHERLRWIGGDRNRDGVPAGALGPVAVRRSAVRDLAAGFDSAHRSQAVFETRPVVAVLTSNGDDGHAWLRSGQALQRTLLTATSYDVAASFLNQALEHPVQRLKIRELTGGHRWPQMILRIGHPAHATGCTPRRDWHETLHPSN</sequence>
<protein>
    <submittedName>
        <fullName evidence="1">Nitroreductase</fullName>
    </submittedName>
</protein>
<dbReference type="SUPFAM" id="SSF55469">
    <property type="entry name" value="FMN-dependent nitroreductase-like"/>
    <property type="match status" value="2"/>
</dbReference>
<reference evidence="1 2" key="1">
    <citation type="journal article" date="2019" name="Int. J. Syst. Evol. Microbiol.">
        <title>The Global Catalogue of Microorganisms (GCM) 10K type strain sequencing project: providing services to taxonomists for standard genome sequencing and annotation.</title>
        <authorList>
            <consortium name="The Broad Institute Genomics Platform"/>
            <consortium name="The Broad Institute Genome Sequencing Center for Infectious Disease"/>
            <person name="Wu L."/>
            <person name="Ma J."/>
        </authorList>
    </citation>
    <scope>NUCLEOTIDE SEQUENCE [LARGE SCALE GENOMIC DNA]</scope>
    <source>
        <strain evidence="1 2">JCM 14303</strain>
    </source>
</reference>
<keyword evidence="2" id="KW-1185">Reference proteome</keyword>
<accession>A0ABN2AL71</accession>
<organism evidence="1 2">
    <name type="scientific">Kribbella lupini</name>
    <dbReference type="NCBI Taxonomy" id="291602"/>
    <lineage>
        <taxon>Bacteria</taxon>
        <taxon>Bacillati</taxon>
        <taxon>Actinomycetota</taxon>
        <taxon>Actinomycetes</taxon>
        <taxon>Propionibacteriales</taxon>
        <taxon>Kribbellaceae</taxon>
        <taxon>Kribbella</taxon>
    </lineage>
</organism>
<proteinExistence type="predicted"/>
<gene>
    <name evidence="1" type="ORF">GCM10009741_22960</name>
</gene>